<keyword evidence="5 11" id="KW-0679">Respiratory chain</keyword>
<comment type="caution">
    <text evidence="12">The sequence shown here is derived from an EMBL/GenBank/DDBJ whole genome shotgun (WGS) entry which is preliminary data.</text>
</comment>
<dbReference type="Gene3D" id="3.30.160.190">
    <property type="entry name" value="atu1810 like domain"/>
    <property type="match status" value="1"/>
</dbReference>
<evidence type="ECO:0000256" key="2">
    <source>
        <dbReference type="ARBA" id="ARBA00005882"/>
    </source>
</evidence>
<evidence type="ECO:0000256" key="7">
    <source>
        <dbReference type="ARBA" id="ARBA00022946"/>
    </source>
</evidence>
<keyword evidence="9 11" id="KW-0496">Mitochondrion</keyword>
<dbReference type="Proteomes" id="UP001372834">
    <property type="component" value="Unassembled WGS sequence"/>
</dbReference>
<keyword evidence="10 11" id="KW-0472">Membrane</keyword>
<gene>
    <name evidence="12" type="ORF">RUM43_005222</name>
</gene>
<evidence type="ECO:0000256" key="4">
    <source>
        <dbReference type="ARBA" id="ARBA00022448"/>
    </source>
</evidence>
<evidence type="ECO:0000256" key="10">
    <source>
        <dbReference type="ARBA" id="ARBA00023136"/>
    </source>
</evidence>
<organism evidence="12 13">
    <name type="scientific">Polyplax serrata</name>
    <name type="common">Common mouse louse</name>
    <dbReference type="NCBI Taxonomy" id="468196"/>
    <lineage>
        <taxon>Eukaryota</taxon>
        <taxon>Metazoa</taxon>
        <taxon>Ecdysozoa</taxon>
        <taxon>Arthropoda</taxon>
        <taxon>Hexapoda</taxon>
        <taxon>Insecta</taxon>
        <taxon>Pterygota</taxon>
        <taxon>Neoptera</taxon>
        <taxon>Paraneoptera</taxon>
        <taxon>Psocodea</taxon>
        <taxon>Troctomorpha</taxon>
        <taxon>Phthiraptera</taxon>
        <taxon>Anoplura</taxon>
        <taxon>Polyplacidae</taxon>
        <taxon>Polyplax</taxon>
    </lineage>
</organism>
<accession>A0AAN8SC03</accession>
<dbReference type="FunFam" id="3.30.160.190:FF:000001">
    <property type="entry name" value="NADH-ubiquinone oxidoreductase 21 kDa subunit mitochondrial"/>
    <property type="match status" value="1"/>
</dbReference>
<protein>
    <recommendedName>
        <fullName evidence="3 11">NADH dehydrogenase [ubiquinone] iron-sulfur protein 4, mitochondrial</fullName>
    </recommendedName>
</protein>
<keyword evidence="7 11" id="KW-0809">Transit peptide</keyword>
<evidence type="ECO:0000256" key="8">
    <source>
        <dbReference type="ARBA" id="ARBA00022982"/>
    </source>
</evidence>
<comment type="function">
    <text evidence="1 11">Accessory subunit of the mitochondrial membrane respiratory chain NADH dehydrogenase (Complex I), that is believed not to be involved in catalysis. Complex I functions in the transfer of electrons from NADH to the respiratory chain. The immediate electron acceptor for the enzyme is believed to be ubiquinone.</text>
</comment>
<dbReference type="InterPro" id="IPR038532">
    <property type="entry name" value="NDUFS4-like_sf"/>
</dbReference>
<evidence type="ECO:0000256" key="1">
    <source>
        <dbReference type="ARBA" id="ARBA00003195"/>
    </source>
</evidence>
<name>A0AAN8SC03_POLSC</name>
<keyword evidence="4 11" id="KW-0813">Transport</keyword>
<dbReference type="Pfam" id="PF04800">
    <property type="entry name" value="NDUS4"/>
    <property type="match status" value="1"/>
</dbReference>
<comment type="subcellular location">
    <subcellularLocation>
        <location evidence="11">Mitochondrion inner membrane</location>
        <topology evidence="11">Peripheral membrane protein</topology>
        <orientation evidence="11">Matrix side</orientation>
    </subcellularLocation>
</comment>
<evidence type="ECO:0000256" key="9">
    <source>
        <dbReference type="ARBA" id="ARBA00023128"/>
    </source>
</evidence>
<dbReference type="InterPro" id="IPR006885">
    <property type="entry name" value="NADH_UbQ_FeS_4_mit-like"/>
</dbReference>
<proteinExistence type="inferred from homology"/>
<evidence type="ECO:0000256" key="5">
    <source>
        <dbReference type="ARBA" id="ARBA00022660"/>
    </source>
</evidence>
<sequence>MSVQLIKRRVQLATLKRYTTAFVHPETRCCSNTKALSQNEPLESQKSSLQKTAIDGKFITVVGPDDISHVSGIPEEHLKERLVRIYRTPKNAMQSGTHNVDHWEMEFETRSRWENPLMGWASTGDPHSNMKVQFLDKESAIHHAEKNGYRWFIDPDKKLIPKAKSYGFNFSWNKRTRVTTK</sequence>
<dbReference type="PANTHER" id="PTHR12219">
    <property type="entry name" value="NADH-UBIQUINONE OXIDOREDUCTASE"/>
    <property type="match status" value="1"/>
</dbReference>
<dbReference type="PANTHER" id="PTHR12219:SF8">
    <property type="entry name" value="NADH DEHYDROGENASE [UBIQUINONE] IRON-SULFUR PROTEIN 4, MITOCHONDRIAL"/>
    <property type="match status" value="1"/>
</dbReference>
<evidence type="ECO:0000256" key="3">
    <source>
        <dbReference type="ARBA" id="ARBA00015796"/>
    </source>
</evidence>
<dbReference type="EMBL" id="JAWJWE010000002">
    <property type="protein sequence ID" value="KAK6643712.1"/>
    <property type="molecule type" value="Genomic_DNA"/>
</dbReference>
<comment type="similarity">
    <text evidence="2 11">Belongs to the complex I NDUFS4 subunit family.</text>
</comment>
<reference evidence="12 13" key="1">
    <citation type="submission" date="2023-10" db="EMBL/GenBank/DDBJ databases">
        <title>Genomes of two closely related lineages of the louse Polyplax serrata with different host specificities.</title>
        <authorList>
            <person name="Martinu J."/>
            <person name="Tarabai H."/>
            <person name="Stefka J."/>
            <person name="Hypsa V."/>
        </authorList>
    </citation>
    <scope>NUCLEOTIDE SEQUENCE [LARGE SCALE GENOMIC DNA]</scope>
    <source>
        <strain evidence="12">HR10_N</strain>
    </source>
</reference>
<evidence type="ECO:0000256" key="6">
    <source>
        <dbReference type="ARBA" id="ARBA00022792"/>
    </source>
</evidence>
<evidence type="ECO:0000313" key="12">
    <source>
        <dbReference type="EMBL" id="KAK6643712.1"/>
    </source>
</evidence>
<keyword evidence="8 11" id="KW-0249">Electron transport</keyword>
<dbReference type="GO" id="GO:0005743">
    <property type="term" value="C:mitochondrial inner membrane"/>
    <property type="evidence" value="ECO:0007669"/>
    <property type="project" value="UniProtKB-SubCell"/>
</dbReference>
<dbReference type="GO" id="GO:0022900">
    <property type="term" value="P:electron transport chain"/>
    <property type="evidence" value="ECO:0007669"/>
    <property type="project" value="InterPro"/>
</dbReference>
<dbReference type="AlphaFoldDB" id="A0AAN8SC03"/>
<evidence type="ECO:0000313" key="13">
    <source>
        <dbReference type="Proteomes" id="UP001372834"/>
    </source>
</evidence>
<keyword evidence="6 11" id="KW-0999">Mitochondrion inner membrane</keyword>
<evidence type="ECO:0000256" key="11">
    <source>
        <dbReference type="RuleBase" id="RU367010"/>
    </source>
</evidence>